<evidence type="ECO:0008006" key="3">
    <source>
        <dbReference type="Google" id="ProtNLM"/>
    </source>
</evidence>
<keyword evidence="2" id="KW-1185">Reference proteome</keyword>
<evidence type="ECO:0000313" key="1">
    <source>
        <dbReference type="EMBL" id="BDV33929.1"/>
    </source>
</evidence>
<gene>
    <name evidence="1" type="ORF">SS37A_14580</name>
</gene>
<dbReference type="EMBL" id="AP027142">
    <property type="protein sequence ID" value="BDV33929.1"/>
    <property type="molecule type" value="Genomic_DNA"/>
</dbReference>
<proteinExistence type="predicted"/>
<protein>
    <recommendedName>
        <fullName evidence="3">Phage gp6-like head-tail connector protein</fullName>
    </recommendedName>
</protein>
<evidence type="ECO:0000313" key="2">
    <source>
        <dbReference type="Proteomes" id="UP001317629"/>
    </source>
</evidence>
<sequence>MSATPGVWTLVTPNPTPIVTLGQAKQQTNTVDFADDDALLQTLCGVVTGYLDLQDGVTGRALLTQTWQLTAPDAAAWNSQNDPRMKGYPPSRGFMLDRGPLQAVTKVEALQKGAYVELPIANVVARPLSRFETWLRLASGAAWPIVDQDEAAWRITLRLGYGDAPANLPPALIQAALMLLGHLYQNREAVSGWGSALAETPLGFRMLIAAHCAPGF</sequence>
<dbReference type="InterPro" id="IPR011738">
    <property type="entry name" value="Phage_CHP"/>
</dbReference>
<accession>A0ABM8E7J7</accession>
<dbReference type="RefSeq" id="WP_281931487.1">
    <property type="nucleotide sequence ID" value="NZ_AP027142.1"/>
</dbReference>
<dbReference type="Gene3D" id="1.10.3230.30">
    <property type="entry name" value="Phage gp6-like head-tail connector protein"/>
    <property type="match status" value="1"/>
</dbReference>
<dbReference type="CDD" id="cd08054">
    <property type="entry name" value="gp6"/>
    <property type="match status" value="1"/>
</dbReference>
<name>A0ABM8E7J7_9HYPH</name>
<dbReference type="NCBIfam" id="TIGR02215">
    <property type="entry name" value="phage_chp_gp8"/>
    <property type="match status" value="1"/>
</dbReference>
<dbReference type="Proteomes" id="UP001317629">
    <property type="component" value="Chromosome"/>
</dbReference>
<reference evidence="1 2" key="1">
    <citation type="journal article" date="2023" name="Int. J. Syst. Evol. Microbiol.">
        <title>Methylocystis iwaonis sp. nov., a type II methane-oxidizing bacterium from surface soil of a rice paddy field in Japan, and emended description of the genus Methylocystis (ex Whittenbury et al. 1970) Bowman et al. 1993.</title>
        <authorList>
            <person name="Kaise H."/>
            <person name="Sawadogo J.B."/>
            <person name="Alam M.S."/>
            <person name="Ueno C."/>
            <person name="Dianou D."/>
            <person name="Shinjo R."/>
            <person name="Asakawa S."/>
        </authorList>
    </citation>
    <scope>NUCLEOTIDE SEQUENCE [LARGE SCALE GENOMIC DNA]</scope>
    <source>
        <strain evidence="1 2">SS37A-Re</strain>
    </source>
</reference>
<organism evidence="1 2">
    <name type="scientific">Methylocystis iwaonis</name>
    <dbReference type="NCBI Taxonomy" id="2885079"/>
    <lineage>
        <taxon>Bacteria</taxon>
        <taxon>Pseudomonadati</taxon>
        <taxon>Pseudomonadota</taxon>
        <taxon>Alphaproteobacteria</taxon>
        <taxon>Hyphomicrobiales</taxon>
        <taxon>Methylocystaceae</taxon>
        <taxon>Methylocystis</taxon>
    </lineage>
</organism>